<keyword evidence="9" id="KW-0325">Glycoprotein</keyword>
<keyword evidence="10" id="KW-0808">Transferase</keyword>
<dbReference type="Gene3D" id="3.80.10.10">
    <property type="entry name" value="Ribonuclease Inhibitor"/>
    <property type="match status" value="1"/>
</dbReference>
<dbReference type="GO" id="GO:0004674">
    <property type="term" value="F:protein serine/threonine kinase activity"/>
    <property type="evidence" value="ECO:0007669"/>
    <property type="project" value="UniProtKB-KW"/>
</dbReference>
<dbReference type="OMA" id="DISMNIM"/>
<dbReference type="InterPro" id="IPR032675">
    <property type="entry name" value="LRR_dom_sf"/>
</dbReference>
<evidence type="ECO:0000256" key="6">
    <source>
        <dbReference type="ARBA" id="ARBA00022989"/>
    </source>
</evidence>
<name>A0A2P6QKB4_ROSCH</name>
<proteinExistence type="predicted"/>
<evidence type="ECO:0000256" key="3">
    <source>
        <dbReference type="ARBA" id="ARBA00022692"/>
    </source>
</evidence>
<keyword evidence="4" id="KW-0732">Signal</keyword>
<dbReference type="EC" id="2.7.11.1" evidence="10"/>
<dbReference type="GO" id="GO:0016020">
    <property type="term" value="C:membrane"/>
    <property type="evidence" value="ECO:0007669"/>
    <property type="project" value="UniProtKB-SubCell"/>
</dbReference>
<evidence type="ECO:0000256" key="9">
    <source>
        <dbReference type="ARBA" id="ARBA00023180"/>
    </source>
</evidence>
<comment type="subcellular location">
    <subcellularLocation>
        <location evidence="1">Membrane</location>
        <topology evidence="1">Single-pass type I membrane protein</topology>
    </subcellularLocation>
</comment>
<keyword evidence="2" id="KW-0433">Leucine-rich repeat</keyword>
<dbReference type="SUPFAM" id="SSF52047">
    <property type="entry name" value="RNI-like"/>
    <property type="match status" value="1"/>
</dbReference>
<keyword evidence="6" id="KW-1133">Transmembrane helix</keyword>
<dbReference type="Proteomes" id="UP000238479">
    <property type="component" value="Chromosome 5"/>
</dbReference>
<dbReference type="AlphaFoldDB" id="A0A2P6QKB4"/>
<reference evidence="10 11" key="1">
    <citation type="journal article" date="2018" name="Nat. Genet.">
        <title>The Rosa genome provides new insights in the design of modern roses.</title>
        <authorList>
            <person name="Bendahmane M."/>
        </authorList>
    </citation>
    <scope>NUCLEOTIDE SEQUENCE [LARGE SCALE GENOMIC DNA]</scope>
    <source>
        <strain evidence="11">cv. Old Blush</strain>
    </source>
</reference>
<evidence type="ECO:0000256" key="8">
    <source>
        <dbReference type="ARBA" id="ARBA00023170"/>
    </source>
</evidence>
<keyword evidence="10" id="KW-0723">Serine/threonine-protein kinase</keyword>
<dbReference type="Pfam" id="PF13855">
    <property type="entry name" value="LRR_8"/>
    <property type="match status" value="1"/>
</dbReference>
<evidence type="ECO:0000256" key="1">
    <source>
        <dbReference type="ARBA" id="ARBA00004479"/>
    </source>
</evidence>
<keyword evidence="7" id="KW-0472">Membrane</keyword>
<dbReference type="EMBL" id="PDCK01000043">
    <property type="protein sequence ID" value="PRQ34619.1"/>
    <property type="molecule type" value="Genomic_DNA"/>
</dbReference>
<evidence type="ECO:0000256" key="4">
    <source>
        <dbReference type="ARBA" id="ARBA00022729"/>
    </source>
</evidence>
<dbReference type="Pfam" id="PF00560">
    <property type="entry name" value="LRR_1"/>
    <property type="match status" value="2"/>
</dbReference>
<sequence>MVDFDGFLNLRFLSFGYCDLTGQIPAYLSKNLEELALNNNRIRGPIPSWLGTLPRLRSMDLSSNLISGEFPKELCGLPMLVSKQTVAQVDSNDLELPVYTTSGVLVASQINFRYIRPTIDISMNIMSGKIPIEIGQLRLLHGLYLSNNNFSGNIPEQISKLKNLEKLDRSLRESFVRKNPTIIDNP</sequence>
<keyword evidence="10" id="KW-0418">Kinase</keyword>
<dbReference type="PANTHER" id="PTHR27000">
    <property type="entry name" value="LEUCINE-RICH REPEAT RECEPTOR-LIKE PROTEIN KINASE FAMILY PROTEIN-RELATED"/>
    <property type="match status" value="1"/>
</dbReference>
<keyword evidence="11" id="KW-1185">Reference proteome</keyword>
<evidence type="ECO:0000256" key="2">
    <source>
        <dbReference type="ARBA" id="ARBA00022614"/>
    </source>
</evidence>
<keyword evidence="3" id="KW-0812">Transmembrane</keyword>
<comment type="caution">
    <text evidence="10">The sequence shown here is derived from an EMBL/GenBank/DDBJ whole genome shotgun (WGS) entry which is preliminary data.</text>
</comment>
<evidence type="ECO:0000256" key="7">
    <source>
        <dbReference type="ARBA" id="ARBA00023136"/>
    </source>
</evidence>
<dbReference type="Gramene" id="PRQ34619">
    <property type="protein sequence ID" value="PRQ34619"/>
    <property type="gene ID" value="RchiOBHm_Chr5g0071031"/>
</dbReference>
<keyword evidence="5" id="KW-0677">Repeat</keyword>
<dbReference type="PANTHER" id="PTHR27000:SF756">
    <property type="entry name" value="OS02G0154975 PROTEIN"/>
    <property type="match status" value="1"/>
</dbReference>
<accession>A0A2P6QKB4</accession>
<protein>
    <submittedName>
        <fullName evidence="10">Putative non-specific serine/threonine protein kinase</fullName>
        <ecNumber evidence="10">2.7.11.1</ecNumber>
    </submittedName>
</protein>
<organism evidence="10 11">
    <name type="scientific">Rosa chinensis</name>
    <name type="common">China rose</name>
    <dbReference type="NCBI Taxonomy" id="74649"/>
    <lineage>
        <taxon>Eukaryota</taxon>
        <taxon>Viridiplantae</taxon>
        <taxon>Streptophyta</taxon>
        <taxon>Embryophyta</taxon>
        <taxon>Tracheophyta</taxon>
        <taxon>Spermatophyta</taxon>
        <taxon>Magnoliopsida</taxon>
        <taxon>eudicotyledons</taxon>
        <taxon>Gunneridae</taxon>
        <taxon>Pentapetalae</taxon>
        <taxon>rosids</taxon>
        <taxon>fabids</taxon>
        <taxon>Rosales</taxon>
        <taxon>Rosaceae</taxon>
        <taxon>Rosoideae</taxon>
        <taxon>Rosoideae incertae sedis</taxon>
        <taxon>Rosa</taxon>
    </lineage>
</organism>
<gene>
    <name evidence="10" type="ORF">RchiOBHm_Chr5g0071031</name>
</gene>
<dbReference type="STRING" id="74649.A0A2P6QKB4"/>
<evidence type="ECO:0000256" key="5">
    <source>
        <dbReference type="ARBA" id="ARBA00022737"/>
    </source>
</evidence>
<evidence type="ECO:0000313" key="10">
    <source>
        <dbReference type="EMBL" id="PRQ34619.1"/>
    </source>
</evidence>
<dbReference type="InterPro" id="IPR001611">
    <property type="entry name" value="Leu-rich_rpt"/>
</dbReference>
<evidence type="ECO:0000313" key="11">
    <source>
        <dbReference type="Proteomes" id="UP000238479"/>
    </source>
</evidence>
<keyword evidence="8" id="KW-0675">Receptor</keyword>